<dbReference type="Proteomes" id="UP000175989">
    <property type="component" value="Unassembled WGS sequence"/>
</dbReference>
<comment type="caution">
    <text evidence="1">The sequence shown here is derived from an EMBL/GenBank/DDBJ whole genome shotgun (WGS) entry which is preliminary data.</text>
</comment>
<dbReference type="EMBL" id="LROM01000090">
    <property type="protein sequence ID" value="OEZ98837.1"/>
    <property type="molecule type" value="Genomic_DNA"/>
</dbReference>
<evidence type="ECO:0000313" key="2">
    <source>
        <dbReference type="Proteomes" id="UP000175989"/>
    </source>
</evidence>
<dbReference type="AlphaFoldDB" id="A0A1E7WJI8"/>
<dbReference type="OrthoDB" id="8968505at2"/>
<organism evidence="1 2">
    <name type="scientific">Duganella phyllosphaerae</name>
    <dbReference type="NCBI Taxonomy" id="762836"/>
    <lineage>
        <taxon>Bacteria</taxon>
        <taxon>Pseudomonadati</taxon>
        <taxon>Pseudomonadota</taxon>
        <taxon>Betaproteobacteria</taxon>
        <taxon>Burkholderiales</taxon>
        <taxon>Oxalobacteraceae</taxon>
        <taxon>Telluria group</taxon>
        <taxon>Duganella</taxon>
    </lineage>
</organism>
<reference evidence="2" key="1">
    <citation type="journal article" date="2016" name="Front. Microbiol.">
        <title>Molecular Keys to the Janthinobacterium and Duganella spp. Interaction with the Plant Pathogen Fusarium graminearum.</title>
        <authorList>
            <person name="Haack F.S."/>
            <person name="Poehlein A."/>
            <person name="Kroger C."/>
            <person name="Voigt C.A."/>
            <person name="Piepenbring M."/>
            <person name="Bode H.B."/>
            <person name="Daniel R."/>
            <person name="Schafer W."/>
            <person name="Streit W.R."/>
        </authorList>
    </citation>
    <scope>NUCLEOTIDE SEQUENCE [LARGE SCALE GENOMIC DNA]</scope>
    <source>
        <strain evidence="2">T54</strain>
    </source>
</reference>
<protein>
    <submittedName>
        <fullName evidence="1">Uncharacterized protein</fullName>
    </submittedName>
</protein>
<accession>A0A1E7WJI8</accession>
<proteinExistence type="predicted"/>
<keyword evidence="2" id="KW-1185">Reference proteome</keyword>
<dbReference type="RefSeq" id="WP_141749550.1">
    <property type="nucleotide sequence ID" value="NZ_LROM01000090.1"/>
</dbReference>
<dbReference type="PATRIC" id="fig|762836.4.peg.3110"/>
<evidence type="ECO:0000313" key="1">
    <source>
        <dbReference type="EMBL" id="OEZ98837.1"/>
    </source>
</evidence>
<name>A0A1E7WJI8_9BURK</name>
<gene>
    <name evidence="1" type="ORF">DUPY_30190</name>
</gene>
<sequence>MNAADDNAPLWKASSYETMSIEEFDRLAPELHRRVMENGGTLLIIEGRRVRMELKYHDLGPVQRSDALKGSVVYEGDIVSPIEADGYAPFK</sequence>